<evidence type="ECO:0000259" key="1">
    <source>
        <dbReference type="Pfam" id="PF24722"/>
    </source>
</evidence>
<dbReference type="EMBL" id="CP031517">
    <property type="protein sequence ID" value="QOS39474.1"/>
    <property type="molecule type" value="Genomic_DNA"/>
</dbReference>
<evidence type="ECO:0000313" key="2">
    <source>
        <dbReference type="EMBL" id="QOS39474.1"/>
    </source>
</evidence>
<proteinExistence type="predicted"/>
<dbReference type="AlphaFoldDB" id="A0A7M1XIP4"/>
<dbReference type="KEGG" id="trc:DYE49_02980"/>
<dbReference type="Proteomes" id="UP000593591">
    <property type="component" value="Chromosome"/>
</dbReference>
<accession>A0A7M1XIP4</accession>
<protein>
    <recommendedName>
        <fullName evidence="1">DUF7674 domain-containing protein</fullName>
    </recommendedName>
</protein>
<evidence type="ECO:0000313" key="3">
    <source>
        <dbReference type="Proteomes" id="UP000593591"/>
    </source>
</evidence>
<gene>
    <name evidence="2" type="ORF">DYE49_02980</name>
</gene>
<dbReference type="Pfam" id="PF24722">
    <property type="entry name" value="DUF7674"/>
    <property type="match status" value="1"/>
</dbReference>
<organism evidence="2 3">
    <name type="scientific">Treponema rectale</name>
    <dbReference type="NCBI Taxonomy" id="744512"/>
    <lineage>
        <taxon>Bacteria</taxon>
        <taxon>Pseudomonadati</taxon>
        <taxon>Spirochaetota</taxon>
        <taxon>Spirochaetia</taxon>
        <taxon>Spirochaetales</taxon>
        <taxon>Treponemataceae</taxon>
        <taxon>Treponema</taxon>
    </lineage>
</organism>
<sequence length="117" mass="14030">MKHDPLNHRLLLEFPVLEQTYTKVKEGVFDLDTPAYSFYEEIFVPYLLACLEKNDKEELEHCFCFIEDLMNDEDEMASRVAKQSILCPLYERNINFDFLPLGKETKDYYLNWLLYSK</sequence>
<dbReference type="InterPro" id="IPR056091">
    <property type="entry name" value="DUF7674"/>
</dbReference>
<name>A0A7M1XIP4_9SPIR</name>
<reference evidence="2 3" key="1">
    <citation type="submission" date="2018-08" db="EMBL/GenBank/DDBJ databases">
        <title>The first complete genome of Treponema rectale (CHPAT), a commensal spirochete of the bovine rectum.</title>
        <authorList>
            <person name="Staton G.J."/>
            <person name="Clegg S.R."/>
            <person name="Carter S.D."/>
            <person name="Radford A.D."/>
            <person name="Darby A."/>
            <person name="Hall N."/>
            <person name="Birtles R.J."/>
            <person name="Evans N.J."/>
        </authorList>
    </citation>
    <scope>NUCLEOTIDE SEQUENCE [LARGE SCALE GENOMIC DNA]</scope>
    <source>
        <strain evidence="2 3">CHPA</strain>
    </source>
</reference>
<feature type="domain" description="DUF7674" evidence="1">
    <location>
        <begin position="8"/>
        <end position="89"/>
    </location>
</feature>